<dbReference type="STRING" id="4829.A0A163JBZ4"/>
<evidence type="ECO:0000256" key="1">
    <source>
        <dbReference type="SAM" id="MobiDB-lite"/>
    </source>
</evidence>
<feature type="domain" description="F-box" evidence="2">
    <location>
        <begin position="55"/>
        <end position="97"/>
    </location>
</feature>
<feature type="region of interest" description="Disordered" evidence="1">
    <location>
        <begin position="516"/>
        <end position="555"/>
    </location>
</feature>
<evidence type="ECO:0000313" key="3">
    <source>
        <dbReference type="EMBL" id="SAL99465.1"/>
    </source>
</evidence>
<dbReference type="InterPro" id="IPR032675">
    <property type="entry name" value="LRR_dom_sf"/>
</dbReference>
<feature type="compositionally biased region" description="Low complexity" evidence="1">
    <location>
        <begin position="439"/>
        <end position="464"/>
    </location>
</feature>
<dbReference type="Pfam" id="PF12937">
    <property type="entry name" value="F-box-like"/>
    <property type="match status" value="1"/>
</dbReference>
<dbReference type="SUPFAM" id="SSF81383">
    <property type="entry name" value="F-box domain"/>
    <property type="match status" value="1"/>
</dbReference>
<evidence type="ECO:0000313" key="4">
    <source>
        <dbReference type="Proteomes" id="UP000078561"/>
    </source>
</evidence>
<dbReference type="OrthoDB" id="2125396at2759"/>
<protein>
    <recommendedName>
        <fullName evidence="2">F-box domain-containing protein</fullName>
    </recommendedName>
</protein>
<dbReference type="InParanoid" id="A0A163JBZ4"/>
<reference evidence="3" key="1">
    <citation type="submission" date="2016-04" db="EMBL/GenBank/DDBJ databases">
        <authorList>
            <person name="Evans L.H."/>
            <person name="Alamgir A."/>
            <person name="Owens N."/>
            <person name="Weber N.D."/>
            <person name="Virtaneva K."/>
            <person name="Barbian K."/>
            <person name="Babar A."/>
            <person name="Rosenke K."/>
        </authorList>
    </citation>
    <scope>NUCLEOTIDE SEQUENCE [LARGE SCALE GENOMIC DNA]</scope>
    <source>
        <strain evidence="3">CBS 101.48</strain>
    </source>
</reference>
<feature type="compositionally biased region" description="Low complexity" evidence="1">
    <location>
        <begin position="371"/>
        <end position="429"/>
    </location>
</feature>
<gene>
    <name evidence="3" type="primary">ABSGL_05079.1 scaffold 6272</name>
</gene>
<evidence type="ECO:0000259" key="2">
    <source>
        <dbReference type="Pfam" id="PF12937"/>
    </source>
</evidence>
<name>A0A163JBZ4_ABSGL</name>
<dbReference type="Proteomes" id="UP000078561">
    <property type="component" value="Unassembled WGS sequence"/>
</dbReference>
<proteinExistence type="predicted"/>
<dbReference type="Gene3D" id="3.80.10.10">
    <property type="entry name" value="Ribonuclease Inhibitor"/>
    <property type="match status" value="1"/>
</dbReference>
<feature type="region of interest" description="Disordered" evidence="1">
    <location>
        <begin position="362"/>
        <end position="478"/>
    </location>
</feature>
<organism evidence="3">
    <name type="scientific">Absidia glauca</name>
    <name type="common">Pin mould</name>
    <dbReference type="NCBI Taxonomy" id="4829"/>
    <lineage>
        <taxon>Eukaryota</taxon>
        <taxon>Fungi</taxon>
        <taxon>Fungi incertae sedis</taxon>
        <taxon>Mucoromycota</taxon>
        <taxon>Mucoromycotina</taxon>
        <taxon>Mucoromycetes</taxon>
        <taxon>Mucorales</taxon>
        <taxon>Cunninghamellaceae</taxon>
        <taxon>Absidia</taxon>
    </lineage>
</organism>
<dbReference type="InterPro" id="IPR001810">
    <property type="entry name" value="F-box_dom"/>
</dbReference>
<dbReference type="SUPFAM" id="SSF52047">
    <property type="entry name" value="RNI-like"/>
    <property type="match status" value="1"/>
</dbReference>
<dbReference type="AlphaFoldDB" id="A0A163JBZ4"/>
<dbReference type="EMBL" id="LT552697">
    <property type="protein sequence ID" value="SAL99465.1"/>
    <property type="molecule type" value="Genomic_DNA"/>
</dbReference>
<dbReference type="Gene3D" id="1.20.1280.50">
    <property type="match status" value="1"/>
</dbReference>
<keyword evidence="4" id="KW-1185">Reference proteome</keyword>
<sequence length="607" mass="67426">MENDIVAIPRAQYQRWCRRLHNNERTLQDSIIGASSSSSLTLTNTEATANFRSVWCLPPELLLEILSYLSDQQSTLYSVALVCRQWFLCAIPILYKHAKIHNTYRWATFILTLGRDKRLFHYGSLAQSIDLSCDKDSEVLNTKDQETTQSSRATATAAATAATVAALSSSHVPTTPLITTTTNNVTVITATPTNFTSEEPVELTAGTDNNARTTENGITYELYDILSEDDCHIAFHTTPSLVVSTSSLVQLAQACQNLVSIDLSYTHMFNDSMVAETGEYISTLQNYAIQPGLTHVKIPIESAINTIGQQCTQLEKVKIQCCGWVSARVIWLWVCSCPKLTYLDARRSSKCSVKRLTASILQVERKPHPQPQQQQPSVSSSSLSFSSSTSSSTSSPRSSLPPSSPPSASLSSSSISSISSSASDSTQSPKQWPIEETSDQSPLASSSSATTGSSSRTTQQGESSRPSLVTRQDITEDEMMYDMESTGRRYRLQSRHVHNQHPNNRHELIFRHHTHRQSMDVDSNNDLTEEDDQWPNVDRHPLRRPPSPHFLQTPHSTTNIPSVDAAYHLHTESSVTPLPSQSLRDHVWSILKDGKEQGLMELQWLED</sequence>
<dbReference type="InterPro" id="IPR036047">
    <property type="entry name" value="F-box-like_dom_sf"/>
</dbReference>
<accession>A0A163JBZ4</accession>